<organism evidence="1 2">
    <name type="scientific">Euhalothece natronophila Z-M001</name>
    <dbReference type="NCBI Taxonomy" id="522448"/>
    <lineage>
        <taxon>Bacteria</taxon>
        <taxon>Bacillati</taxon>
        <taxon>Cyanobacteriota</taxon>
        <taxon>Cyanophyceae</taxon>
        <taxon>Oscillatoriophycideae</taxon>
        <taxon>Chroococcales</taxon>
        <taxon>Halothecacae</taxon>
        <taxon>Halothece cluster</taxon>
        <taxon>Euhalothece</taxon>
    </lineage>
</organism>
<dbReference type="RefSeq" id="WP_146297087.1">
    <property type="nucleotide sequence ID" value="NZ_CP042326.1"/>
</dbReference>
<protein>
    <submittedName>
        <fullName evidence="1">Nuclear transport factor 2 family protein</fullName>
    </submittedName>
</protein>
<dbReference type="Proteomes" id="UP000318453">
    <property type="component" value="Chromosome"/>
</dbReference>
<dbReference type="AlphaFoldDB" id="A0A5B8NPJ5"/>
<dbReference type="EMBL" id="CP042326">
    <property type="protein sequence ID" value="QDZ41253.1"/>
    <property type="molecule type" value="Genomic_DNA"/>
</dbReference>
<gene>
    <name evidence="1" type="ORF">FRE64_15675</name>
</gene>
<sequence>MVNTFFQQLSKWSLVGTIALFFPFITPLEKPAWANSPDDAPKNLTQFLDEFETAANEQNLEAVTNAYSSDFNTQEGLSGQDLTEKLQQLWETYSQVNYEVELESWEEDGDDLIAETVTHIRGERQARGQQVELEAQLRSRQRINNDQITSQETLSESSQVFMGENAPRVRVNAPNQVGVGERFNFDVIVREPMGDDILMGTAMQEEVTASNYLNPQTLDLDVLPGGGIFRTGEASSSPGQRWLSAVIVRSDGMTLVSQRMNIVAETSEL</sequence>
<accession>A0A5B8NPJ5</accession>
<keyword evidence="2" id="KW-1185">Reference proteome</keyword>
<proteinExistence type="predicted"/>
<dbReference type="InterPro" id="IPR032710">
    <property type="entry name" value="NTF2-like_dom_sf"/>
</dbReference>
<dbReference type="SUPFAM" id="SSF54427">
    <property type="entry name" value="NTF2-like"/>
    <property type="match status" value="1"/>
</dbReference>
<name>A0A5B8NPJ5_9CHRO</name>
<reference evidence="1" key="1">
    <citation type="submission" date="2019-08" db="EMBL/GenBank/DDBJ databases">
        <title>Carotenoids and Carotenoid Binding Proteins in the Halophilic Cyanobacterium Euhalothece sp. ZM00.</title>
        <authorList>
            <person name="Cho S.M."/>
            <person name="Song J.Y."/>
            <person name="Park Y.-I."/>
        </authorList>
    </citation>
    <scope>NUCLEOTIDE SEQUENCE [LARGE SCALE GENOMIC DNA]</scope>
    <source>
        <strain evidence="1">Z-M001</strain>
    </source>
</reference>
<evidence type="ECO:0000313" key="2">
    <source>
        <dbReference type="Proteomes" id="UP000318453"/>
    </source>
</evidence>
<evidence type="ECO:0000313" key="1">
    <source>
        <dbReference type="EMBL" id="QDZ41253.1"/>
    </source>
</evidence>
<dbReference type="KEGG" id="enn:FRE64_15675"/>
<dbReference type="OrthoDB" id="507769at2"/>